<keyword evidence="3" id="KW-1185">Reference proteome</keyword>
<name>A0A016ST66_9BILA</name>
<dbReference type="Gene3D" id="3.30.70.270">
    <property type="match status" value="1"/>
</dbReference>
<dbReference type="PANTHER" id="PTHR47027:SF28">
    <property type="entry name" value="ENDONUCLEASE-REVERSE TRANSCRIPTASE"/>
    <property type="match status" value="1"/>
</dbReference>
<sequence length="297" mass="33789">MHDERCGPARIKWWQLKEKEETVTSRIELPPITNIDETWENATRAIVEVARSELGTTKPGRREIGKHAWLWMDEQYLIAKKAAKKVVAATKAAHYGAFDRVSHKVIWYVLRWHGVPEELIERARILYADPRSRVQAAAGRSAELPISVGVHQGSALSPLLFVLVMDAITRGLQRPVTWTLLYADDVMLASEQNEDLERQTQAWSERLARFGLRLNVKKTEYMTTNLDEPSTNQVDSNDLRRTDYFKYLGSTLSADGNLAYEVGARVNAAWLKCCSMTGVLYDKNIPDRFKSKVSSSH</sequence>
<evidence type="ECO:0000313" key="3">
    <source>
        <dbReference type="Proteomes" id="UP000024635"/>
    </source>
</evidence>
<comment type="caution">
    <text evidence="2">The sequence shown here is derived from an EMBL/GenBank/DDBJ whole genome shotgun (WGS) entry which is preliminary data.</text>
</comment>
<dbReference type="Pfam" id="PF00078">
    <property type="entry name" value="RVT_1"/>
    <property type="match status" value="1"/>
</dbReference>
<organism evidence="2 3">
    <name type="scientific">Ancylostoma ceylanicum</name>
    <dbReference type="NCBI Taxonomy" id="53326"/>
    <lineage>
        <taxon>Eukaryota</taxon>
        <taxon>Metazoa</taxon>
        <taxon>Ecdysozoa</taxon>
        <taxon>Nematoda</taxon>
        <taxon>Chromadorea</taxon>
        <taxon>Rhabditida</taxon>
        <taxon>Rhabditina</taxon>
        <taxon>Rhabditomorpha</taxon>
        <taxon>Strongyloidea</taxon>
        <taxon>Ancylostomatidae</taxon>
        <taxon>Ancylostomatinae</taxon>
        <taxon>Ancylostoma</taxon>
    </lineage>
</organism>
<feature type="domain" description="Reverse transcriptase" evidence="1">
    <location>
        <begin position="1"/>
        <end position="252"/>
    </location>
</feature>
<dbReference type="EMBL" id="JARK01001515">
    <property type="protein sequence ID" value="EYB93755.1"/>
    <property type="molecule type" value="Genomic_DNA"/>
</dbReference>
<reference evidence="3" key="1">
    <citation type="journal article" date="2015" name="Nat. Genet.">
        <title>The genome and transcriptome of the zoonotic hookworm Ancylostoma ceylanicum identify infection-specific gene families.</title>
        <authorList>
            <person name="Schwarz E.M."/>
            <person name="Hu Y."/>
            <person name="Antoshechkin I."/>
            <person name="Miller M.M."/>
            <person name="Sternberg P.W."/>
            <person name="Aroian R.V."/>
        </authorList>
    </citation>
    <scope>NUCLEOTIDE SEQUENCE</scope>
    <source>
        <strain evidence="3">HY135</strain>
    </source>
</reference>
<gene>
    <name evidence="2" type="primary">Acey_s0179.g730</name>
    <name evidence="2" type="ORF">Y032_0179g730</name>
</gene>
<proteinExistence type="predicted"/>
<dbReference type="PROSITE" id="PS50878">
    <property type="entry name" value="RT_POL"/>
    <property type="match status" value="1"/>
</dbReference>
<dbReference type="AlphaFoldDB" id="A0A016ST66"/>
<dbReference type="SUPFAM" id="SSF56672">
    <property type="entry name" value="DNA/RNA polymerases"/>
    <property type="match status" value="1"/>
</dbReference>
<dbReference type="OrthoDB" id="5833798at2759"/>
<evidence type="ECO:0000313" key="2">
    <source>
        <dbReference type="EMBL" id="EYB93755.1"/>
    </source>
</evidence>
<dbReference type="InterPro" id="IPR000477">
    <property type="entry name" value="RT_dom"/>
</dbReference>
<dbReference type="PANTHER" id="PTHR47027">
    <property type="entry name" value="REVERSE TRANSCRIPTASE DOMAIN-CONTAINING PROTEIN"/>
    <property type="match status" value="1"/>
</dbReference>
<dbReference type="InterPro" id="IPR043128">
    <property type="entry name" value="Rev_trsase/Diguanyl_cyclase"/>
</dbReference>
<protein>
    <recommendedName>
        <fullName evidence="1">Reverse transcriptase domain-containing protein</fullName>
    </recommendedName>
</protein>
<evidence type="ECO:0000259" key="1">
    <source>
        <dbReference type="PROSITE" id="PS50878"/>
    </source>
</evidence>
<dbReference type="InterPro" id="IPR043502">
    <property type="entry name" value="DNA/RNA_pol_sf"/>
</dbReference>
<accession>A0A016ST66</accession>
<dbReference type="Proteomes" id="UP000024635">
    <property type="component" value="Unassembled WGS sequence"/>
</dbReference>